<feature type="region of interest" description="Disordered" evidence="1">
    <location>
        <begin position="317"/>
        <end position="370"/>
    </location>
</feature>
<dbReference type="InterPro" id="IPR010730">
    <property type="entry name" value="HET"/>
</dbReference>
<dbReference type="OrthoDB" id="5135333at2759"/>
<feature type="compositionally biased region" description="Basic and acidic residues" evidence="1">
    <location>
        <begin position="557"/>
        <end position="566"/>
    </location>
</feature>
<feature type="non-terminal residue" evidence="3">
    <location>
        <position position="1"/>
    </location>
</feature>
<protein>
    <submittedName>
        <fullName evidence="3">Heterokaryon incompatibility protein</fullName>
    </submittedName>
</protein>
<sequence length="901" mass="100141">LRSSDSCAARRPQGRASRGVGHAKSPINPARCRMPRPDGTPQSPHNLTTPQRLQPPPKLTPVTMAATGRPSPRRFQPRKPLYESRRAVHRARARAAHVGRMSLSLRIPDDQPSPQRRLPEHLIPFLPYLDRPDSSHAIEERIPAGKHALRLSTMAFWLRTCASSHGDHCAPPPRPGAALPLWLIDVRAYCLVAVEEGREEENSSVALYPYVALSYVWGQASSATATLANIAALQTPGALNGQDIPSTIRDAMELTRILGERYLWVDRLCIVQDDNDAKPAQLQGMADIYGGAALTIVAAQGRGADEPLHHGLVDETEEVEAESGRGARPCLKEVSPEEWAQRLRESRQEPSRSPRRAVSPEGDEYGSPLYYGYQQDQNQQADADDGRMAVDEQYLPFTMGYGGSPHYIGCGSPYDSPSPMDIESPNFLPASPSYTEVESPVVNEWNSPPSPVNEPLAVPQEDIAAPPDVPDTFSATEAPKVCRQREVDAHRAIMEGHARDLINTAWCQRGWTFQELMFSRRQLVFHNDTVNWQCHCASWHENQKHIVTGPCSGVGEEEQHGIDDSMSKANGNDDTEDGKMTTAPLPHHQLSFYLASPRGLTSTVSGGFICGLPRIFFDAALLWQPYEPLVRRASDLSSALPSWSWMGWQGNLQSESWRSGYRYLRGGNPGDSNDFWRPDSWQTRRTVVWSYSLTVDGERFPVGDETAEFMDDPASKGWCEKYCERAQKPYFTHPQAGAQEFWFPIPLATIDSVNDGPPSCTPAYLHGLTRRGSLQISKLSHDHRTSQCVCATLCESNGRWAGVLRLNAASLDSDEYYGAAVGETCRLVEISAGSAENQPRDDVGFDGWEEAEFARHRGEYKFVNVLWVEWRDGVAYRKALGRIWEAAWARVASEDVQITLG</sequence>
<comment type="caution">
    <text evidence="3">The sequence shown here is derived from an EMBL/GenBank/DDBJ whole genome shotgun (WGS) entry which is preliminary data.</text>
</comment>
<name>A0A135TUR7_9PEZI</name>
<organism evidence="3 4">
    <name type="scientific">Colletotrichum nymphaeae SA-01</name>
    <dbReference type="NCBI Taxonomy" id="1460502"/>
    <lineage>
        <taxon>Eukaryota</taxon>
        <taxon>Fungi</taxon>
        <taxon>Dikarya</taxon>
        <taxon>Ascomycota</taxon>
        <taxon>Pezizomycotina</taxon>
        <taxon>Sordariomycetes</taxon>
        <taxon>Hypocreomycetidae</taxon>
        <taxon>Glomerellales</taxon>
        <taxon>Glomerellaceae</taxon>
        <taxon>Colletotrichum</taxon>
        <taxon>Colletotrichum acutatum species complex</taxon>
    </lineage>
</organism>
<evidence type="ECO:0000313" key="4">
    <source>
        <dbReference type="Proteomes" id="UP000070054"/>
    </source>
</evidence>
<feature type="region of interest" description="Disordered" evidence="1">
    <location>
        <begin position="555"/>
        <end position="575"/>
    </location>
</feature>
<dbReference type="AlphaFoldDB" id="A0A135TUR7"/>
<dbReference type="PANTHER" id="PTHR33112:SF12">
    <property type="entry name" value="HETEROKARYON INCOMPATIBILITY DOMAIN-CONTAINING PROTEIN"/>
    <property type="match status" value="1"/>
</dbReference>
<proteinExistence type="predicted"/>
<gene>
    <name evidence="3" type="ORF">CNYM01_05847</name>
</gene>
<feature type="domain" description="Heterokaryon incompatibility" evidence="2">
    <location>
        <begin position="210"/>
        <end position="323"/>
    </location>
</feature>
<keyword evidence="4" id="KW-1185">Reference proteome</keyword>
<dbReference type="PANTHER" id="PTHR33112">
    <property type="entry name" value="DOMAIN PROTEIN, PUTATIVE-RELATED"/>
    <property type="match status" value="1"/>
</dbReference>
<feature type="compositionally biased region" description="Basic and acidic residues" evidence="1">
    <location>
        <begin position="322"/>
        <end position="352"/>
    </location>
</feature>
<evidence type="ECO:0000259" key="2">
    <source>
        <dbReference type="Pfam" id="PF06985"/>
    </source>
</evidence>
<feature type="compositionally biased region" description="Polar residues" evidence="1">
    <location>
        <begin position="40"/>
        <end position="52"/>
    </location>
</feature>
<feature type="region of interest" description="Disordered" evidence="1">
    <location>
        <begin position="1"/>
        <end position="77"/>
    </location>
</feature>
<evidence type="ECO:0000313" key="3">
    <source>
        <dbReference type="EMBL" id="KXH51918.1"/>
    </source>
</evidence>
<dbReference type="Proteomes" id="UP000070054">
    <property type="component" value="Unassembled WGS sequence"/>
</dbReference>
<dbReference type="EMBL" id="JEMN01001012">
    <property type="protein sequence ID" value="KXH51918.1"/>
    <property type="molecule type" value="Genomic_DNA"/>
</dbReference>
<accession>A0A135TUR7</accession>
<dbReference type="Pfam" id="PF06985">
    <property type="entry name" value="HET"/>
    <property type="match status" value="1"/>
</dbReference>
<evidence type="ECO:0000256" key="1">
    <source>
        <dbReference type="SAM" id="MobiDB-lite"/>
    </source>
</evidence>
<reference evidence="3 4" key="1">
    <citation type="submission" date="2014-02" db="EMBL/GenBank/DDBJ databases">
        <title>The genome sequence of Colletotrichum nymphaeae SA-01.</title>
        <authorList>
            <person name="Baroncelli R."/>
            <person name="Thon M.R."/>
        </authorList>
    </citation>
    <scope>NUCLEOTIDE SEQUENCE [LARGE SCALE GENOMIC DNA]</scope>
    <source>
        <strain evidence="3 4">SA-01</strain>
    </source>
</reference>